<organism evidence="1 2">
    <name type="scientific">Cetraspora pellucida</name>
    <dbReference type="NCBI Taxonomy" id="1433469"/>
    <lineage>
        <taxon>Eukaryota</taxon>
        <taxon>Fungi</taxon>
        <taxon>Fungi incertae sedis</taxon>
        <taxon>Mucoromycota</taxon>
        <taxon>Glomeromycotina</taxon>
        <taxon>Glomeromycetes</taxon>
        <taxon>Diversisporales</taxon>
        <taxon>Gigasporaceae</taxon>
        <taxon>Cetraspora</taxon>
    </lineage>
</organism>
<evidence type="ECO:0000313" key="1">
    <source>
        <dbReference type="EMBL" id="CAG8493086.1"/>
    </source>
</evidence>
<gene>
    <name evidence="1" type="ORF">CPELLU_LOCUS2076</name>
</gene>
<proteinExistence type="predicted"/>
<comment type="caution">
    <text evidence="1">The sequence shown here is derived from an EMBL/GenBank/DDBJ whole genome shotgun (WGS) entry which is preliminary data.</text>
</comment>
<keyword evidence="2" id="KW-1185">Reference proteome</keyword>
<accession>A0A9N8WNV5</accession>
<dbReference type="AlphaFoldDB" id="A0A9N8WNV5"/>
<name>A0A9N8WNV5_9GLOM</name>
<evidence type="ECO:0000313" key="2">
    <source>
        <dbReference type="Proteomes" id="UP000789759"/>
    </source>
</evidence>
<dbReference type="Proteomes" id="UP000789759">
    <property type="component" value="Unassembled WGS sequence"/>
</dbReference>
<sequence length="78" mass="8547">MCSKRFNRQKLDEAVGRTSGKWCSTDGLVSYWISGQGCILMGSTGNQDETLKCGNIYRFMINGHLGGRKLVNAITTGN</sequence>
<dbReference type="EMBL" id="CAJVQA010000858">
    <property type="protein sequence ID" value="CAG8493086.1"/>
    <property type="molecule type" value="Genomic_DNA"/>
</dbReference>
<reference evidence="1" key="1">
    <citation type="submission" date="2021-06" db="EMBL/GenBank/DDBJ databases">
        <authorList>
            <person name="Kallberg Y."/>
            <person name="Tangrot J."/>
            <person name="Rosling A."/>
        </authorList>
    </citation>
    <scope>NUCLEOTIDE SEQUENCE</scope>
    <source>
        <strain evidence="1">FL966</strain>
    </source>
</reference>
<protein>
    <submittedName>
        <fullName evidence="1">12313_t:CDS:1</fullName>
    </submittedName>
</protein>